<evidence type="ECO:0000313" key="3">
    <source>
        <dbReference type="EMBL" id="KDE40697.1"/>
    </source>
</evidence>
<sequence length="283" mass="31969">MLGRALILILLLIPAQVLQAVTFRAPVDAVHWQIEASPFMCRLIQPIPAFGDAVFEQEAGEPVQFNLLPAQTQQLSGRVRLVAEAAPWSPGAAPRRIADIEAQQGRVQVRGDSAINMLAALHQGMMPTFSADRWYGTRESVTVGIMAVNFQTAYQDYMDCLTQLLPVNYRQIARTAVLFPTAEHQLSDATRARLDLVAQYVLTDDSVQQIFVDGHTDNDGRRLLLRDLSMRRAEEVTRYLVSRGVDESMIVTRFHGDRYPVVENDTPENRQRNRRVTIRLERD</sequence>
<dbReference type="InterPro" id="IPR036737">
    <property type="entry name" value="OmpA-like_sf"/>
</dbReference>
<dbReference type="Pfam" id="PF18393">
    <property type="entry name" value="MotY_N"/>
    <property type="match status" value="1"/>
</dbReference>
<evidence type="ECO:0000313" key="4">
    <source>
        <dbReference type="Proteomes" id="UP000027318"/>
    </source>
</evidence>
<accession>A0A063Y8H8</accession>
<comment type="caution">
    <text evidence="3">The sequence shown here is derived from an EMBL/GenBank/DDBJ whole genome shotgun (WGS) entry which is preliminary data.</text>
</comment>
<dbReference type="STRING" id="267850.ADINL_1289"/>
<gene>
    <name evidence="3" type="ORF">ADINL_1289</name>
</gene>
<name>A0A063Y8H8_9GAMM</name>
<dbReference type="Pfam" id="PF00691">
    <property type="entry name" value="OmpA"/>
    <property type="match status" value="1"/>
</dbReference>
<dbReference type="InterPro" id="IPR050330">
    <property type="entry name" value="Bact_OuterMem_StrucFunc"/>
</dbReference>
<keyword evidence="3" id="KW-0449">Lipoprotein</keyword>
<proteinExistence type="predicted"/>
<protein>
    <submittedName>
        <fullName evidence="3">Outer membrane lipoprotein omp16</fullName>
    </submittedName>
</protein>
<dbReference type="SUPFAM" id="SSF103088">
    <property type="entry name" value="OmpA-like"/>
    <property type="match status" value="1"/>
</dbReference>
<dbReference type="CDD" id="cd07185">
    <property type="entry name" value="OmpA_C-like"/>
    <property type="match status" value="1"/>
</dbReference>
<dbReference type="Proteomes" id="UP000027318">
    <property type="component" value="Unassembled WGS sequence"/>
</dbReference>
<dbReference type="AlphaFoldDB" id="A0A063Y8H8"/>
<dbReference type="InterPro" id="IPR006665">
    <property type="entry name" value="OmpA-like"/>
</dbReference>
<dbReference type="OrthoDB" id="6905929at2"/>
<evidence type="ECO:0000259" key="2">
    <source>
        <dbReference type="PROSITE" id="PS51123"/>
    </source>
</evidence>
<dbReference type="Gene3D" id="3.30.1330.60">
    <property type="entry name" value="OmpA-like domain"/>
    <property type="match status" value="1"/>
</dbReference>
<reference evidence="3 4" key="1">
    <citation type="journal article" date="2005" name="Int. J. Syst. Evol. Microbiol.">
        <title>Nitrincola lacisaponensis gen. nov., sp. nov., a novel alkaliphilic bacterium isolated from an alkaline, saline lake.</title>
        <authorList>
            <person name="Dimitriu P.A."/>
            <person name="Shukla S.K."/>
            <person name="Conradt J."/>
            <person name="Marquez M.C."/>
            <person name="Ventosa A."/>
            <person name="Maglia A."/>
            <person name="Peyton B.M."/>
            <person name="Pinkart H.C."/>
            <person name="Mormile M.R."/>
        </authorList>
    </citation>
    <scope>NUCLEOTIDE SEQUENCE [LARGE SCALE GENOMIC DNA]</scope>
    <source>
        <strain evidence="3 4">4CA</strain>
    </source>
</reference>
<dbReference type="PRINTS" id="PR01023">
    <property type="entry name" value="NAFLGMOTY"/>
</dbReference>
<dbReference type="RefSeq" id="WP_152547621.1">
    <property type="nucleotide sequence ID" value="NZ_JMSZ01000016.1"/>
</dbReference>
<feature type="domain" description="OmpA-like" evidence="2">
    <location>
        <begin position="167"/>
        <end position="283"/>
    </location>
</feature>
<dbReference type="InterPro" id="IPR041544">
    <property type="entry name" value="MotY_N"/>
</dbReference>
<dbReference type="PANTHER" id="PTHR30329:SF17">
    <property type="entry name" value="LIPOPROTEIN YFIB-RELATED"/>
    <property type="match status" value="1"/>
</dbReference>
<dbReference type="EMBL" id="JMSZ01000016">
    <property type="protein sequence ID" value="KDE40697.1"/>
    <property type="molecule type" value="Genomic_DNA"/>
</dbReference>
<dbReference type="Gene3D" id="2.60.40.2540">
    <property type="match status" value="1"/>
</dbReference>
<evidence type="ECO:0000256" key="1">
    <source>
        <dbReference type="PROSITE-ProRule" id="PRU00473"/>
    </source>
</evidence>
<dbReference type="PANTHER" id="PTHR30329">
    <property type="entry name" value="STATOR ELEMENT OF FLAGELLAR MOTOR COMPLEX"/>
    <property type="match status" value="1"/>
</dbReference>
<dbReference type="PROSITE" id="PS51123">
    <property type="entry name" value="OMPA_2"/>
    <property type="match status" value="1"/>
</dbReference>
<keyword evidence="4" id="KW-1185">Reference proteome</keyword>
<organism evidence="3 4">
    <name type="scientific">Nitrincola lacisaponensis</name>
    <dbReference type="NCBI Taxonomy" id="267850"/>
    <lineage>
        <taxon>Bacteria</taxon>
        <taxon>Pseudomonadati</taxon>
        <taxon>Pseudomonadota</taxon>
        <taxon>Gammaproteobacteria</taxon>
        <taxon>Oceanospirillales</taxon>
        <taxon>Oceanospirillaceae</taxon>
        <taxon>Nitrincola</taxon>
    </lineage>
</organism>
<keyword evidence="1" id="KW-0472">Membrane</keyword>
<dbReference type="GO" id="GO:0016020">
    <property type="term" value="C:membrane"/>
    <property type="evidence" value="ECO:0007669"/>
    <property type="project" value="UniProtKB-UniRule"/>
</dbReference>